<dbReference type="InterPro" id="IPR028651">
    <property type="entry name" value="ING_fam"/>
</dbReference>
<dbReference type="EMBL" id="GG663374">
    <property type="protein sequence ID" value="EEH04147.1"/>
    <property type="molecule type" value="Genomic_DNA"/>
</dbReference>
<dbReference type="PANTHER" id="PTHR10333:SF94">
    <property type="entry name" value="FINGER DOMAIN PROTEIN, PUTATIVE (AFU_ORTHOLOGUE AFUA_3G11940)-RELATED"/>
    <property type="match status" value="1"/>
</dbReference>
<feature type="domain" description="Inhibitor of growth protein N-terminal histone-binding" evidence="2">
    <location>
        <begin position="24"/>
        <end position="127"/>
    </location>
</feature>
<dbReference type="HOGENOM" id="CLU_009357_0_0_1"/>
<dbReference type="GO" id="GO:0004402">
    <property type="term" value="F:histone acetyltransferase activity"/>
    <property type="evidence" value="ECO:0007669"/>
    <property type="project" value="TreeGrafter"/>
</dbReference>
<feature type="region of interest" description="Disordered" evidence="1">
    <location>
        <begin position="459"/>
        <end position="532"/>
    </location>
</feature>
<protein>
    <recommendedName>
        <fullName evidence="2">Inhibitor of growth protein N-terminal histone-binding domain-containing protein</fullName>
    </recommendedName>
</protein>
<dbReference type="Gene3D" id="3.30.40.10">
    <property type="entry name" value="Zinc/RING finger domain, C3HC4 (zinc finger)"/>
    <property type="match status" value="1"/>
</dbReference>
<dbReference type="SMART" id="SM01408">
    <property type="entry name" value="ING"/>
    <property type="match status" value="1"/>
</dbReference>
<dbReference type="Gene3D" id="6.10.140.1740">
    <property type="match status" value="1"/>
</dbReference>
<evidence type="ECO:0000259" key="2">
    <source>
        <dbReference type="SMART" id="SM01408"/>
    </source>
</evidence>
<dbReference type="RefSeq" id="XP_045284628.1">
    <property type="nucleotide sequence ID" value="XM_045434421.1"/>
</dbReference>
<dbReference type="STRING" id="447093.C0NW42"/>
<feature type="region of interest" description="Disordered" evidence="1">
    <location>
        <begin position="544"/>
        <end position="685"/>
    </location>
</feature>
<proteinExistence type="predicted"/>
<feature type="compositionally biased region" description="Low complexity" evidence="1">
    <location>
        <begin position="572"/>
        <end position="596"/>
    </location>
</feature>
<dbReference type="Pfam" id="PF12998">
    <property type="entry name" value="ING"/>
    <property type="match status" value="1"/>
</dbReference>
<evidence type="ECO:0000313" key="3">
    <source>
        <dbReference type="EMBL" id="EEH04147.1"/>
    </source>
</evidence>
<name>C0NW42_AJECG</name>
<dbReference type="VEuPathDB" id="FungiDB:I7I50_07797"/>
<dbReference type="InterPro" id="IPR013083">
    <property type="entry name" value="Znf_RING/FYVE/PHD"/>
</dbReference>
<gene>
    <name evidence="3" type="ORF">HCBG_07372</name>
</gene>
<dbReference type="InterPro" id="IPR011011">
    <property type="entry name" value="Znf_FYVE_PHD"/>
</dbReference>
<reference evidence="3" key="1">
    <citation type="submission" date="2009-02" db="EMBL/GenBank/DDBJ databases">
        <title>The Genome Sequence of Ajellomyces capsulatus strain G186AR.</title>
        <authorList>
            <consortium name="The Broad Institute Genome Sequencing Platform"/>
            <person name="Champion M."/>
            <person name="Cuomo C."/>
            <person name="Ma L.-J."/>
            <person name="Henn M.R."/>
            <person name="Sil A."/>
            <person name="Goldman B."/>
            <person name="Young S.K."/>
            <person name="Kodira C.D."/>
            <person name="Zeng Q."/>
            <person name="Koehrsen M."/>
            <person name="Alvarado L."/>
            <person name="Berlin A."/>
            <person name="Borenstein D."/>
            <person name="Chen Z."/>
            <person name="Engels R."/>
            <person name="Freedman E."/>
            <person name="Gellesch M."/>
            <person name="Goldberg J."/>
            <person name="Griggs A."/>
            <person name="Gujja S."/>
            <person name="Heiman D."/>
            <person name="Hepburn T."/>
            <person name="Howarth C."/>
            <person name="Jen D."/>
            <person name="Larson L."/>
            <person name="Lewis B."/>
            <person name="Mehta T."/>
            <person name="Park D."/>
            <person name="Pearson M."/>
            <person name="Roberts A."/>
            <person name="Saif S."/>
            <person name="Shea T."/>
            <person name="Shenoy N."/>
            <person name="Sisk P."/>
            <person name="Stolte C."/>
            <person name="Sykes S."/>
            <person name="Walk T."/>
            <person name="White J."/>
            <person name="Yandava C."/>
            <person name="Klein B."/>
            <person name="McEwen J.G."/>
            <person name="Puccia R."/>
            <person name="Goldman G.H."/>
            <person name="Felipe M.S."/>
            <person name="Nino-Vega G."/>
            <person name="San-Blas G."/>
            <person name="Taylor J."/>
            <person name="Mendoza L."/>
            <person name="Galagan J."/>
            <person name="Nusbaum C."/>
            <person name="Birren B."/>
        </authorList>
    </citation>
    <scope>NUCLEOTIDE SEQUENCE</scope>
    <source>
        <strain evidence="3">G186AR</strain>
    </source>
</reference>
<evidence type="ECO:0000256" key="1">
    <source>
        <dbReference type="SAM" id="MobiDB-lite"/>
    </source>
</evidence>
<dbReference type="SUPFAM" id="SSF57903">
    <property type="entry name" value="FYVE/PHD zinc finger"/>
    <property type="match status" value="1"/>
</dbReference>
<dbReference type="InterPro" id="IPR024610">
    <property type="entry name" value="ING_N_histone-binding"/>
</dbReference>
<feature type="compositionally biased region" description="Basic residues" evidence="1">
    <location>
        <begin position="658"/>
        <end position="670"/>
    </location>
</feature>
<dbReference type="InParanoid" id="C0NW42"/>
<dbReference type="GO" id="GO:0005634">
    <property type="term" value="C:nucleus"/>
    <property type="evidence" value="ECO:0007669"/>
    <property type="project" value="TreeGrafter"/>
</dbReference>
<feature type="region of interest" description="Disordered" evidence="1">
    <location>
        <begin position="141"/>
        <end position="273"/>
    </location>
</feature>
<evidence type="ECO:0000313" key="4">
    <source>
        <dbReference type="Proteomes" id="UP000001631"/>
    </source>
</evidence>
<feature type="compositionally biased region" description="Basic residues" evidence="1">
    <location>
        <begin position="248"/>
        <end position="258"/>
    </location>
</feature>
<dbReference type="PANTHER" id="PTHR10333">
    <property type="entry name" value="INHIBITOR OF GROWTH PROTEIN"/>
    <property type="match status" value="1"/>
</dbReference>
<dbReference type="AlphaFoldDB" id="C0NW42"/>
<dbReference type="GeneID" id="69040388"/>
<dbReference type="Proteomes" id="UP000001631">
    <property type="component" value="Unassembled WGS sequence"/>
</dbReference>
<dbReference type="GO" id="GO:0000123">
    <property type="term" value="C:histone acetyltransferase complex"/>
    <property type="evidence" value="ECO:0007669"/>
    <property type="project" value="TreeGrafter"/>
</dbReference>
<sequence>MMSDDSDERGIIMEGPSDPDAQATVSDFIDYTEYLPSDLVRSLTLIRGLDETYLDAADAVHELTKIYGQLPNLPADSRPKPVVLRKQISEQLGRAMNARESAYAEACRLYDVVDRYFDRLGSIKSKLNALTSTCTAISRDVSASPGAETLPETTQRPRNGRKAGKTPSVPRITLRIDGSRQPAASSTVAGKRGQKGKSQGAATRGGNLAVRDPDSPIASTEQSEEGVELGSSRAAEAAKQLVPLKNKRESKKQKRGMSRRISQPRHSSGNVQMNRIDTSTSNALALLKPPPEDAKIGSEYFPWLRLTEWEMTKLRKKMKKNNVWQPSEIMIHRELALRGRGWEGYRLAKLNAETTGAEFVDCDDIANNYIPGKLVLKSEVSADVSGVEETKLSNRGMKLNEAKKLKRENLAREQAALAAVEAEMAARRLGDIGSTFKSLFSSPAEQNLHNVQSGLLGTSFKANGPIVKDRPKAPKQATRKRKFEEAAALESSQDVESPAAVSLVTAKPSSKKRKLSKSASTSTIHPSGDEPLMESVATAKGRRISAVAGPSAASKVSPRAPSPTDLRRATGPATSKPLPTTTPPTTRATSRPRSATGAPVEATGRDRLRRKSATPAVAKTTPGADQPTGTTAAGRRSKRPAPGPVTSGQDGGAAVSVGRRKAKPAVKKKRDQGQRVGSQPPRTEDLRVDEDGVLEEIDPNEPRYCLCGDCDKEWFHLDCVGLTEVPSRTAKWYCPECRKKLGRAATDGIVRIGGGRPIGDTMVSLTSFDILTLDPQAPIWNFVSMVGFNPPLCPITPQPPASTKLVTILILFYTQIQKAEQIRVLVHLAAVVAAVAQHANKGKQQ</sequence>
<feature type="compositionally biased region" description="Polar residues" evidence="1">
    <location>
        <begin position="260"/>
        <end position="273"/>
    </location>
</feature>
<accession>C0NW42</accession>
<dbReference type="GO" id="GO:0006355">
    <property type="term" value="P:regulation of DNA-templated transcription"/>
    <property type="evidence" value="ECO:0007669"/>
    <property type="project" value="TreeGrafter"/>
</dbReference>
<keyword evidence="4" id="KW-1185">Reference proteome</keyword>
<organism evidence="3 4">
    <name type="scientific">Ajellomyces capsulatus (strain G186AR / H82 / ATCC MYA-2454 / RMSCC 2432)</name>
    <name type="common">Darling's disease fungus</name>
    <name type="synonym">Histoplasma capsulatum</name>
    <dbReference type="NCBI Taxonomy" id="447093"/>
    <lineage>
        <taxon>Eukaryota</taxon>
        <taxon>Fungi</taxon>
        <taxon>Dikarya</taxon>
        <taxon>Ascomycota</taxon>
        <taxon>Pezizomycotina</taxon>
        <taxon>Eurotiomycetes</taxon>
        <taxon>Eurotiomycetidae</taxon>
        <taxon>Onygenales</taxon>
        <taxon>Ajellomycetaceae</taxon>
        <taxon>Histoplasma</taxon>
    </lineage>
</organism>